<dbReference type="PANTHER" id="PTHR11669:SF8">
    <property type="entry name" value="DNA POLYMERASE III SUBUNIT DELTA"/>
    <property type="match status" value="1"/>
</dbReference>
<protein>
    <recommendedName>
        <fullName evidence="3">DNA polymerase III subunit delta</fullName>
    </recommendedName>
</protein>
<dbReference type="InterPro" id="IPR027417">
    <property type="entry name" value="P-loop_NTPase"/>
</dbReference>
<dbReference type="InterPro" id="IPR050238">
    <property type="entry name" value="DNA_Rep/Repair_Clamp_Loader"/>
</dbReference>
<gene>
    <name evidence="1" type="ORF">COT99_01860</name>
</gene>
<dbReference type="EMBL" id="PFAR01000024">
    <property type="protein sequence ID" value="PIR93188.1"/>
    <property type="molecule type" value="Genomic_DNA"/>
</dbReference>
<evidence type="ECO:0000313" key="2">
    <source>
        <dbReference type="Proteomes" id="UP000228626"/>
    </source>
</evidence>
<proteinExistence type="predicted"/>
<evidence type="ECO:0000313" key="1">
    <source>
        <dbReference type="EMBL" id="PIR93188.1"/>
    </source>
</evidence>
<sequence>MIFFIYIHLEQTLIICYIISMSSGTKFNFDWPFFGNKHIIDFLQASIHNNKLAHFYIFTGAQDLGKGTLANFFASSLLCRNFSDGKGPLPCGECPSCRHAAKGTHSDVTFLKRPEDKKNISIDQIRDFIKMMNLGSFSGFYKIGIIKEGENLSIEAANALLKTLEEPKPGVVIILHTSMLEWLPGTIASRGQILHFRPVARERIYDYLISQHKVSRDFALDLSSLAKGRPALAAKLFYDKDFFDFHKKTIKYFIQGIQSGLNEKFSLAEELLNSALAGDKETKQGAREIAGDILEIWQTVVRDLILLQFNLEELIINRLAMPELKKINFSLNRLREISEKIKQGREYLAANVSPKLVLENVNLQI</sequence>
<dbReference type="GO" id="GO:0006261">
    <property type="term" value="P:DNA-templated DNA replication"/>
    <property type="evidence" value="ECO:0007669"/>
    <property type="project" value="TreeGrafter"/>
</dbReference>
<dbReference type="Proteomes" id="UP000228626">
    <property type="component" value="Unassembled WGS sequence"/>
</dbReference>
<organism evidence="1 2">
    <name type="scientific">Candidatus Falkowbacteria bacterium CG10_big_fil_rev_8_21_14_0_10_43_10</name>
    <dbReference type="NCBI Taxonomy" id="1974567"/>
    <lineage>
        <taxon>Bacteria</taxon>
        <taxon>Candidatus Falkowiibacteriota</taxon>
    </lineage>
</organism>
<accession>A0A2H0V2A8</accession>
<dbReference type="PANTHER" id="PTHR11669">
    <property type="entry name" value="REPLICATION FACTOR C / DNA POLYMERASE III GAMMA-TAU SUBUNIT"/>
    <property type="match status" value="1"/>
</dbReference>
<name>A0A2H0V2A8_9BACT</name>
<reference evidence="2" key="1">
    <citation type="submission" date="2017-09" db="EMBL/GenBank/DDBJ databases">
        <title>Depth-based differentiation of microbial function through sediment-hosted aquifers and enrichment of novel symbionts in the deep terrestrial subsurface.</title>
        <authorList>
            <person name="Probst A.J."/>
            <person name="Ladd B."/>
            <person name="Jarett J.K."/>
            <person name="Geller-Mcgrath D.E."/>
            <person name="Sieber C.M.K."/>
            <person name="Emerson J.B."/>
            <person name="Anantharaman K."/>
            <person name="Thomas B.C."/>
            <person name="Malmstrom R."/>
            <person name="Stieglmeier M."/>
            <person name="Klingl A."/>
            <person name="Woyke T."/>
            <person name="Ryan C.M."/>
            <person name="Banfield J.F."/>
        </authorList>
    </citation>
    <scope>NUCLEOTIDE SEQUENCE [LARGE SCALE GENOMIC DNA]</scope>
</reference>
<evidence type="ECO:0008006" key="3">
    <source>
        <dbReference type="Google" id="ProtNLM"/>
    </source>
</evidence>
<dbReference type="AlphaFoldDB" id="A0A2H0V2A8"/>
<comment type="caution">
    <text evidence="1">The sequence shown here is derived from an EMBL/GenBank/DDBJ whole genome shotgun (WGS) entry which is preliminary data.</text>
</comment>
<dbReference type="Gene3D" id="3.40.50.300">
    <property type="entry name" value="P-loop containing nucleotide triphosphate hydrolases"/>
    <property type="match status" value="1"/>
</dbReference>
<dbReference type="SUPFAM" id="SSF52540">
    <property type="entry name" value="P-loop containing nucleoside triphosphate hydrolases"/>
    <property type="match status" value="1"/>
</dbReference>
<dbReference type="Pfam" id="PF13177">
    <property type="entry name" value="DNA_pol3_delta2"/>
    <property type="match status" value="1"/>
</dbReference>